<dbReference type="AlphaFoldDB" id="A0AAV7NHQ9"/>
<dbReference type="Proteomes" id="UP001066276">
    <property type="component" value="Chromosome 8"/>
</dbReference>
<organism evidence="1 2">
    <name type="scientific">Pleurodeles waltl</name>
    <name type="common">Iberian ribbed newt</name>
    <dbReference type="NCBI Taxonomy" id="8319"/>
    <lineage>
        <taxon>Eukaryota</taxon>
        <taxon>Metazoa</taxon>
        <taxon>Chordata</taxon>
        <taxon>Craniata</taxon>
        <taxon>Vertebrata</taxon>
        <taxon>Euteleostomi</taxon>
        <taxon>Amphibia</taxon>
        <taxon>Batrachia</taxon>
        <taxon>Caudata</taxon>
        <taxon>Salamandroidea</taxon>
        <taxon>Salamandridae</taxon>
        <taxon>Pleurodelinae</taxon>
        <taxon>Pleurodeles</taxon>
    </lineage>
</organism>
<name>A0AAV7NHQ9_PLEWA</name>
<evidence type="ECO:0000313" key="1">
    <source>
        <dbReference type="EMBL" id="KAJ1115587.1"/>
    </source>
</evidence>
<proteinExistence type="predicted"/>
<evidence type="ECO:0000313" key="2">
    <source>
        <dbReference type="Proteomes" id="UP001066276"/>
    </source>
</evidence>
<gene>
    <name evidence="1" type="ORF">NDU88_003809</name>
</gene>
<dbReference type="EMBL" id="JANPWB010000012">
    <property type="protein sequence ID" value="KAJ1115587.1"/>
    <property type="molecule type" value="Genomic_DNA"/>
</dbReference>
<sequence length="140" mass="16356">MLMGAERQDEATNIFCIAFQSKYCKTTSLQKYLEVDRVPMGLRIYTALFYENPDPKLPEEWAEYKTASTKGMVKMLVIYAVSDAKKFLQEIKRIEEEIALNPDKTVAEDFHKQMKLRFIAYEEKIKQVKKITFAWGGHDC</sequence>
<reference evidence="1" key="1">
    <citation type="journal article" date="2022" name="bioRxiv">
        <title>Sequencing and chromosome-scale assembly of the giantPleurodeles waltlgenome.</title>
        <authorList>
            <person name="Brown T."/>
            <person name="Elewa A."/>
            <person name="Iarovenko S."/>
            <person name="Subramanian E."/>
            <person name="Araus A.J."/>
            <person name="Petzold A."/>
            <person name="Susuki M."/>
            <person name="Suzuki K.-i.T."/>
            <person name="Hayashi T."/>
            <person name="Toyoda A."/>
            <person name="Oliveira C."/>
            <person name="Osipova E."/>
            <person name="Leigh N.D."/>
            <person name="Simon A."/>
            <person name="Yun M.H."/>
        </authorList>
    </citation>
    <scope>NUCLEOTIDE SEQUENCE</scope>
    <source>
        <strain evidence="1">20211129_DDA</strain>
        <tissue evidence="1">Liver</tissue>
    </source>
</reference>
<protein>
    <submittedName>
        <fullName evidence="1">Uncharacterized protein</fullName>
    </submittedName>
</protein>
<comment type="caution">
    <text evidence="1">The sequence shown here is derived from an EMBL/GenBank/DDBJ whole genome shotgun (WGS) entry which is preliminary data.</text>
</comment>
<accession>A0AAV7NHQ9</accession>
<keyword evidence="2" id="KW-1185">Reference proteome</keyword>